<feature type="compositionally biased region" description="Polar residues" evidence="2">
    <location>
        <begin position="1037"/>
        <end position="1051"/>
    </location>
</feature>
<dbReference type="PANTHER" id="PTHR12697:SF20">
    <property type="entry name" value="HEAT REPEAT-CONTAINING PROTEIN 4"/>
    <property type="match status" value="1"/>
</dbReference>
<dbReference type="PANTHER" id="PTHR12697">
    <property type="entry name" value="PBS LYASE HEAT-LIKE PROTEIN"/>
    <property type="match status" value="1"/>
</dbReference>
<reference evidence="3" key="1">
    <citation type="submission" date="2020-04" db="EMBL/GenBank/DDBJ databases">
        <authorList>
            <person name="Alioto T."/>
            <person name="Alioto T."/>
            <person name="Gomez Garrido J."/>
        </authorList>
    </citation>
    <scope>NUCLEOTIDE SEQUENCE</scope>
    <source>
        <strain evidence="3">A484AB</strain>
    </source>
</reference>
<feature type="compositionally biased region" description="Basic and acidic residues" evidence="2">
    <location>
        <begin position="948"/>
        <end position="957"/>
    </location>
</feature>
<dbReference type="Gene3D" id="1.25.10.10">
    <property type="entry name" value="Leucine-rich Repeat Variant"/>
    <property type="match status" value="2"/>
</dbReference>
<dbReference type="Proteomes" id="UP001152795">
    <property type="component" value="Unassembled WGS sequence"/>
</dbReference>
<dbReference type="InterPro" id="IPR004155">
    <property type="entry name" value="PBS_lyase_HEAT"/>
</dbReference>
<dbReference type="EMBL" id="CACRXK020004531">
    <property type="protein sequence ID" value="CAB4003073.1"/>
    <property type="molecule type" value="Genomic_DNA"/>
</dbReference>
<dbReference type="Pfam" id="PF13646">
    <property type="entry name" value="HEAT_2"/>
    <property type="match status" value="2"/>
</dbReference>
<dbReference type="InterPro" id="IPR011989">
    <property type="entry name" value="ARM-like"/>
</dbReference>
<keyword evidence="4" id="KW-1185">Reference proteome</keyword>
<dbReference type="InterPro" id="IPR016024">
    <property type="entry name" value="ARM-type_fold"/>
</dbReference>
<feature type="region of interest" description="Disordered" evidence="2">
    <location>
        <begin position="992"/>
        <end position="1051"/>
    </location>
</feature>
<dbReference type="AlphaFoldDB" id="A0A7D9IDA9"/>
<gene>
    <name evidence="3" type="ORF">PACLA_8A035331</name>
</gene>
<dbReference type="OrthoDB" id="5980716at2759"/>
<dbReference type="GO" id="GO:0019135">
    <property type="term" value="F:deoxyhypusine monooxygenase activity"/>
    <property type="evidence" value="ECO:0007669"/>
    <property type="project" value="TreeGrafter"/>
</dbReference>
<evidence type="ECO:0000256" key="1">
    <source>
        <dbReference type="SAM" id="Coils"/>
    </source>
</evidence>
<evidence type="ECO:0000256" key="2">
    <source>
        <dbReference type="SAM" id="MobiDB-lite"/>
    </source>
</evidence>
<comment type="caution">
    <text evidence="3">The sequence shown here is derived from an EMBL/GenBank/DDBJ whole genome shotgun (WGS) entry which is preliminary data.</text>
</comment>
<accession>A0A7D9IDA9</accession>
<name>A0A7D9IDA9_PARCT</name>
<feature type="region of interest" description="Disordered" evidence="2">
    <location>
        <begin position="934"/>
        <end position="957"/>
    </location>
</feature>
<dbReference type="SMART" id="SM00567">
    <property type="entry name" value="EZ_HEAT"/>
    <property type="match status" value="4"/>
</dbReference>
<organism evidence="3 4">
    <name type="scientific">Paramuricea clavata</name>
    <name type="common">Red gorgonian</name>
    <name type="synonym">Violescent sea-whip</name>
    <dbReference type="NCBI Taxonomy" id="317549"/>
    <lineage>
        <taxon>Eukaryota</taxon>
        <taxon>Metazoa</taxon>
        <taxon>Cnidaria</taxon>
        <taxon>Anthozoa</taxon>
        <taxon>Octocorallia</taxon>
        <taxon>Malacalcyonacea</taxon>
        <taxon>Plexauridae</taxon>
        <taxon>Paramuricea</taxon>
    </lineage>
</organism>
<sequence length="1051" mass="117980">MIISKSSVVSNSSSSKESSIIWKKHGAELFPCASGVQAPYVGQTDSTFITSKELNPTPATLSANSFLNDETPPQKSKKKPLPKTRLLGDVVDPFWHESARSLKELLPQTCLYLPDVGKKRGQKQKQQKTKEISRGLNFSHDVMAFHCSHLIDYDEETLNKTIYQGAQKRRLLHPANSHSTHTGLPPKHTLCHLNSQQQNKLVHNPKAFDEIDDQMKQEFDEILFSVTKTSRPFRTSVGKTEQSEKSTQSNSEWDEYVLALLSKSTAKWLSDELCTGPQQARLMNFLKDRYEEGWEGENEKEAGIHTPSNGVASKRRNSKFGAELDKVLTEANLEPHYTPSFTFPAAVGDKKLTSDNIFQQEMMAGAFPLKGRRTARKSIVLDTNSHLKFEKKLQANFPEDPKKWSQGRRSSKAVKLPGNSGKVVKGLQRWNELPALLQDDTYVPSFQTFEKPTKTVREIELISAHKTRENNNILRIGEEWRSKWMLEKRWQTASTDELIRGMNDINDHVRLAAVAACNKAAELRQRKKAEQSFGLRQENETLDVEKMKKQLEPELLDCISKLLEDSSKQVQLTAAVTLCSLNISEPKAVEILKESVQNGSDIERWLSAQCLALSGHCADYIITELLSQTSSTDLVRQEQAAVLLWKLSHQSSLVHAVVAELLNSSSCHDRLVACRLLPRLKGSLNKDVAQKLSHMMWNDWEKTVRTAAAQALGRTGNGKLVHDALLKRLLDDNERIQADALRKLANLGIMTVHLLPAFLSCFKSEFVSVRIEAATASGTINTPDDGIVAALVELANEDHSWKVKAHAINALGSIGTITDDVIEMLVWSMRYSKEAAVRAEACNAVAKLGLKDHRALSALQDRLIVETEEIVRSEAERALRHLEVEFTGDLEMLNAIQSEVKRLCKKENVVSSILQRDKQEDYNRDFERMIAADVKTQPRCEETPQAERSVKSSESSKRSWNPILAGFRARSALSEPSTPMVMKMERSRLPMDLNSATSEGSHRTKSDLESEYPDSIRSRSRSTTVDEIEAVVRENSPVRTVDQTDGFGNNS</sequence>
<evidence type="ECO:0000313" key="4">
    <source>
        <dbReference type="Proteomes" id="UP001152795"/>
    </source>
</evidence>
<feature type="coiled-coil region" evidence="1">
    <location>
        <begin position="856"/>
        <end position="885"/>
    </location>
</feature>
<evidence type="ECO:0000313" key="3">
    <source>
        <dbReference type="EMBL" id="CAB4003073.1"/>
    </source>
</evidence>
<feature type="region of interest" description="Disordered" evidence="2">
    <location>
        <begin position="60"/>
        <end position="83"/>
    </location>
</feature>
<proteinExistence type="predicted"/>
<dbReference type="SUPFAM" id="SSF48371">
    <property type="entry name" value="ARM repeat"/>
    <property type="match status" value="1"/>
</dbReference>
<protein>
    <submittedName>
        <fullName evidence="3">HEAT repeat-containing 4-like</fullName>
    </submittedName>
</protein>
<keyword evidence="1" id="KW-0175">Coiled coil</keyword>